<feature type="region of interest" description="Disordered" evidence="1">
    <location>
        <begin position="1"/>
        <end position="62"/>
    </location>
</feature>
<organism evidence="2 3">
    <name type="scientific">Linum tenue</name>
    <dbReference type="NCBI Taxonomy" id="586396"/>
    <lineage>
        <taxon>Eukaryota</taxon>
        <taxon>Viridiplantae</taxon>
        <taxon>Streptophyta</taxon>
        <taxon>Embryophyta</taxon>
        <taxon>Tracheophyta</taxon>
        <taxon>Spermatophyta</taxon>
        <taxon>Magnoliopsida</taxon>
        <taxon>eudicotyledons</taxon>
        <taxon>Gunneridae</taxon>
        <taxon>Pentapetalae</taxon>
        <taxon>rosids</taxon>
        <taxon>fabids</taxon>
        <taxon>Malpighiales</taxon>
        <taxon>Linaceae</taxon>
        <taxon>Linum</taxon>
    </lineage>
</organism>
<proteinExistence type="predicted"/>
<protein>
    <submittedName>
        <fullName evidence="2">Uncharacterized protein</fullName>
    </submittedName>
</protein>
<accession>A0AAV0PZD8</accession>
<dbReference type="AlphaFoldDB" id="A0AAV0PZD8"/>
<dbReference type="Proteomes" id="UP001154282">
    <property type="component" value="Unassembled WGS sequence"/>
</dbReference>
<evidence type="ECO:0000313" key="2">
    <source>
        <dbReference type="EMBL" id="CAI0476572.1"/>
    </source>
</evidence>
<evidence type="ECO:0000313" key="3">
    <source>
        <dbReference type="Proteomes" id="UP001154282"/>
    </source>
</evidence>
<comment type="caution">
    <text evidence="2">The sequence shown here is derived from an EMBL/GenBank/DDBJ whole genome shotgun (WGS) entry which is preliminary data.</text>
</comment>
<evidence type="ECO:0000256" key="1">
    <source>
        <dbReference type="SAM" id="MobiDB-lite"/>
    </source>
</evidence>
<feature type="compositionally biased region" description="Low complexity" evidence="1">
    <location>
        <begin position="1"/>
        <end position="57"/>
    </location>
</feature>
<gene>
    <name evidence="2" type="ORF">LITE_LOCUS40840</name>
</gene>
<name>A0AAV0PZD8_9ROSI</name>
<reference evidence="2" key="1">
    <citation type="submission" date="2022-08" db="EMBL/GenBank/DDBJ databases">
        <authorList>
            <person name="Gutierrez-Valencia J."/>
        </authorList>
    </citation>
    <scope>NUCLEOTIDE SEQUENCE</scope>
</reference>
<feature type="non-terminal residue" evidence="2">
    <location>
        <position position="1"/>
    </location>
</feature>
<keyword evidence="3" id="KW-1185">Reference proteome</keyword>
<dbReference type="EMBL" id="CAMGYJ010000009">
    <property type="protein sequence ID" value="CAI0476572.1"/>
    <property type="molecule type" value="Genomic_DNA"/>
</dbReference>
<sequence length="173" mass="18581">CGGSARRSASSPLTSRPTSRRSSPASTSSSAPATSPSCSTRSPPRSETTPSTPSPTRQRLGSTTPVYGCVGFITKLQHRLKQLQLDLHLARQELAKYIGPHALLPSSDFAAPNDPGNPSASGLLMLPAYCYRKGGEGKYDLAECAICLCCVWWRKEGGRKEREESGLVEKDKD</sequence>